<feature type="region of interest" description="Disordered" evidence="5">
    <location>
        <begin position="530"/>
        <end position="553"/>
    </location>
</feature>
<keyword evidence="4" id="KW-0539">Nucleus</keyword>
<accession>A0A9W4JUA6</accession>
<feature type="compositionally biased region" description="Polar residues" evidence="5">
    <location>
        <begin position="137"/>
        <end position="162"/>
    </location>
</feature>
<feature type="region of interest" description="Disordered" evidence="5">
    <location>
        <begin position="64"/>
        <end position="191"/>
    </location>
</feature>
<evidence type="ECO:0000256" key="4">
    <source>
        <dbReference type="ARBA" id="ARBA00023242"/>
    </source>
</evidence>
<feature type="compositionally biased region" description="Basic and acidic residues" evidence="5">
    <location>
        <begin position="117"/>
        <end position="134"/>
    </location>
</feature>
<comment type="caution">
    <text evidence="7">The sequence shown here is derived from an EMBL/GenBank/DDBJ whole genome shotgun (WGS) entry which is preliminary data.</text>
</comment>
<dbReference type="AlphaFoldDB" id="A0A9W4JUA6"/>
<dbReference type="EMBL" id="CAJVPD010000268">
    <property type="protein sequence ID" value="CAG8412112.1"/>
    <property type="molecule type" value="Genomic_DNA"/>
</dbReference>
<gene>
    <name evidence="7" type="ORF">PSALAMII_LOCUS8807</name>
</gene>
<dbReference type="GO" id="GO:0008270">
    <property type="term" value="F:zinc ion binding"/>
    <property type="evidence" value="ECO:0007669"/>
    <property type="project" value="InterPro"/>
</dbReference>
<evidence type="ECO:0000259" key="6">
    <source>
        <dbReference type="SMART" id="SM00066"/>
    </source>
</evidence>
<dbReference type="PANTHER" id="PTHR37534">
    <property type="entry name" value="TRANSCRIPTIONAL ACTIVATOR PROTEIN UGA3"/>
    <property type="match status" value="1"/>
</dbReference>
<dbReference type="OrthoDB" id="2533084at2759"/>
<evidence type="ECO:0000313" key="7">
    <source>
        <dbReference type="EMBL" id="CAG8412112.1"/>
    </source>
</evidence>
<dbReference type="GO" id="GO:0000981">
    <property type="term" value="F:DNA-binding transcription factor activity, RNA polymerase II-specific"/>
    <property type="evidence" value="ECO:0007669"/>
    <property type="project" value="InterPro"/>
</dbReference>
<feature type="domain" description="Zn(2)-C6 fungal-type" evidence="6">
    <location>
        <begin position="4"/>
        <end position="51"/>
    </location>
</feature>
<evidence type="ECO:0000313" key="8">
    <source>
        <dbReference type="Proteomes" id="UP001152592"/>
    </source>
</evidence>
<feature type="compositionally biased region" description="Polar residues" evidence="5">
    <location>
        <begin position="85"/>
        <end position="111"/>
    </location>
</feature>
<dbReference type="Gene3D" id="4.10.240.10">
    <property type="entry name" value="Zn(2)-C6 fungal-type DNA-binding domain"/>
    <property type="match status" value="1"/>
</dbReference>
<protein>
    <recommendedName>
        <fullName evidence="6">Zn(2)-C6 fungal-type domain-containing protein</fullName>
    </recommendedName>
</protein>
<evidence type="ECO:0000256" key="2">
    <source>
        <dbReference type="ARBA" id="ARBA00023125"/>
    </source>
</evidence>
<dbReference type="SUPFAM" id="SSF57701">
    <property type="entry name" value="Zn2/Cys6 DNA-binding domain"/>
    <property type="match status" value="1"/>
</dbReference>
<dbReference type="GO" id="GO:0045944">
    <property type="term" value="P:positive regulation of transcription by RNA polymerase II"/>
    <property type="evidence" value="ECO:0007669"/>
    <property type="project" value="TreeGrafter"/>
</dbReference>
<dbReference type="CDD" id="cd00067">
    <property type="entry name" value="GAL4"/>
    <property type="match status" value="1"/>
</dbReference>
<feature type="region of interest" description="Disordered" evidence="5">
    <location>
        <begin position="201"/>
        <end position="220"/>
    </location>
</feature>
<sequence length="726" mass="81335">MPGVPSNKACERCKKRHLKASFCDETRPHCQRCIAAGVECPGYVQTRKFIDQGATVRRRYAPYQEAHSKTGSGSNPSRAPMEQSPDLTQQEDSQANMKERTMQWNQPSEQKSPLHLQMEETRLDPRDDPMRMDVSHPSPSQAEQDSPQRNTLNASEATNTYVPHQPLDIGESRISTPGTTHKSISPNTSSRGFPTFEHTLNSSTFPSPGPRWVQPSESLSHRSEKEEFQDIFSELMTGTEHEIAFLTRHYSEVIGPWLDLSDTEKFFTVYSPVRAINNTSVKYAIAALAAKHLARVKGITSPNGGIFTSPATTEVYPNATQVDWFLKAANYYYLAASDLNNLTSDGYTTVSSSAVLESPFETIHRWIRSPRNQTLLKPMSEDPDDVAVIRKMEEMLVTAAILTMYRLLDMPGDGWHMQLSSIRPLFDSILQIHNAASAPFSHGIRAAFWNFARQDYLGSYFTRSPTHLDPGNLALWRKAGIAINDKKEFHLSHTESPLLREDQTANGLIWLNTKVINFLARSKQIQIAQWTGSPPATSPENQIKSPGASQPPYPDTETWLKLSFEFQTWFENLPETFRASVRVERPKDLSGSAEGGHLPFPEIFHSSTTCAAAMQHYHFGRVALLLNRPADVISAPSTAFDRLQGYREVTKEVEFRSREICGIALGRPRGGVRIFMVPLLVAVGQCLESTEEHQIIVDLLRGVEADLGWATGHAIQKLQTSWNQGV</sequence>
<dbReference type="Pfam" id="PF00172">
    <property type="entry name" value="Zn_clus"/>
    <property type="match status" value="1"/>
</dbReference>
<keyword evidence="1" id="KW-0805">Transcription regulation</keyword>
<keyword evidence="3" id="KW-0804">Transcription</keyword>
<feature type="compositionally biased region" description="Polar residues" evidence="5">
    <location>
        <begin position="173"/>
        <end position="191"/>
    </location>
</feature>
<reference evidence="7" key="1">
    <citation type="submission" date="2021-07" db="EMBL/GenBank/DDBJ databases">
        <authorList>
            <person name="Branca A.L. A."/>
        </authorList>
    </citation>
    <scope>NUCLEOTIDE SEQUENCE</scope>
</reference>
<proteinExistence type="predicted"/>
<dbReference type="InterPro" id="IPR036864">
    <property type="entry name" value="Zn2-C6_fun-type_DNA-bd_sf"/>
</dbReference>
<dbReference type="Proteomes" id="UP001152592">
    <property type="component" value="Unassembled WGS sequence"/>
</dbReference>
<evidence type="ECO:0000256" key="1">
    <source>
        <dbReference type="ARBA" id="ARBA00023015"/>
    </source>
</evidence>
<name>A0A9W4JUA6_9EURO</name>
<dbReference type="InterPro" id="IPR001138">
    <property type="entry name" value="Zn2Cys6_DnaBD"/>
</dbReference>
<dbReference type="SMART" id="SM00066">
    <property type="entry name" value="GAL4"/>
    <property type="match status" value="1"/>
</dbReference>
<dbReference type="GO" id="GO:0000976">
    <property type="term" value="F:transcription cis-regulatory region binding"/>
    <property type="evidence" value="ECO:0007669"/>
    <property type="project" value="TreeGrafter"/>
</dbReference>
<organism evidence="7 8">
    <name type="scientific">Penicillium salamii</name>
    <dbReference type="NCBI Taxonomy" id="1612424"/>
    <lineage>
        <taxon>Eukaryota</taxon>
        <taxon>Fungi</taxon>
        <taxon>Dikarya</taxon>
        <taxon>Ascomycota</taxon>
        <taxon>Pezizomycotina</taxon>
        <taxon>Eurotiomycetes</taxon>
        <taxon>Eurotiomycetidae</taxon>
        <taxon>Eurotiales</taxon>
        <taxon>Aspergillaceae</taxon>
        <taxon>Penicillium</taxon>
    </lineage>
</organism>
<evidence type="ECO:0000256" key="5">
    <source>
        <dbReference type="SAM" id="MobiDB-lite"/>
    </source>
</evidence>
<evidence type="ECO:0000256" key="3">
    <source>
        <dbReference type="ARBA" id="ARBA00023163"/>
    </source>
</evidence>
<dbReference type="GO" id="GO:0005634">
    <property type="term" value="C:nucleus"/>
    <property type="evidence" value="ECO:0007669"/>
    <property type="project" value="TreeGrafter"/>
</dbReference>
<keyword evidence="2" id="KW-0238">DNA-binding</keyword>
<feature type="compositionally biased region" description="Polar residues" evidence="5">
    <location>
        <begin position="530"/>
        <end position="548"/>
    </location>
</feature>
<dbReference type="PANTHER" id="PTHR37534:SF18">
    <property type="entry name" value="ZN(II)2CYS6 TRANSCRIPTION FACTOR (EUROFUNG)"/>
    <property type="match status" value="1"/>
</dbReference>